<dbReference type="Proteomes" id="UP000186601">
    <property type="component" value="Unassembled WGS sequence"/>
</dbReference>
<evidence type="ECO:0000256" key="1">
    <source>
        <dbReference type="SAM" id="MobiDB-lite"/>
    </source>
</evidence>
<feature type="compositionally biased region" description="Polar residues" evidence="1">
    <location>
        <begin position="115"/>
        <end position="130"/>
    </location>
</feature>
<reference evidence="2 3" key="1">
    <citation type="submission" date="2018-02" db="EMBL/GenBank/DDBJ databases">
        <title>Genome sequence of the basidiomycete white-rot fungus Phlebia centrifuga.</title>
        <authorList>
            <person name="Granchi Z."/>
            <person name="Peng M."/>
            <person name="de Vries R.P."/>
            <person name="Hilden K."/>
            <person name="Makela M.R."/>
            <person name="Grigoriev I."/>
            <person name="Riley R."/>
        </authorList>
    </citation>
    <scope>NUCLEOTIDE SEQUENCE [LARGE SCALE GENOMIC DNA]</scope>
    <source>
        <strain evidence="2 3">FBCC195</strain>
    </source>
</reference>
<feature type="compositionally biased region" description="Low complexity" evidence="1">
    <location>
        <begin position="44"/>
        <end position="60"/>
    </location>
</feature>
<feature type="compositionally biased region" description="Low complexity" evidence="1">
    <location>
        <begin position="84"/>
        <end position="112"/>
    </location>
</feature>
<evidence type="ECO:0000313" key="2">
    <source>
        <dbReference type="EMBL" id="PSR75259.1"/>
    </source>
</evidence>
<proteinExistence type="predicted"/>
<name>A0A2R6NRG4_9APHY</name>
<evidence type="ECO:0000313" key="3">
    <source>
        <dbReference type="Proteomes" id="UP000186601"/>
    </source>
</evidence>
<dbReference type="EMBL" id="MLYV02000910">
    <property type="protein sequence ID" value="PSR75259.1"/>
    <property type="molecule type" value="Genomic_DNA"/>
</dbReference>
<protein>
    <submittedName>
        <fullName evidence="2">Uncharacterized protein</fullName>
    </submittedName>
</protein>
<comment type="caution">
    <text evidence="2">The sequence shown here is derived from an EMBL/GenBank/DDBJ whole genome shotgun (WGS) entry which is preliminary data.</text>
</comment>
<sequence length="238" mass="26403">MADLANVAFKGNARRWFNTLTFEQKHDWEKLEEALLQKYSPSDPATNPSNPISNPNTNFPWNPMSGPNINNQNPIFGPSINGQNPISVPNTNSPNPNTNPSNPLSGSGNYPPYSNPTSDSSPNTDSQNTITRRVKFVVRHDGVRDTFYFDKHSDPDSMRGFILTRKAADALIVNFTVEQGEAYGTLAIDAPPVRDFDNDHLYTSVDGVLDVRMVNRPTCSWDSGGPTEKISQWAPHLK</sequence>
<gene>
    <name evidence="2" type="ORF">PHLCEN_2v9225</name>
</gene>
<feature type="compositionally biased region" description="Polar residues" evidence="1">
    <location>
        <begin position="65"/>
        <end position="74"/>
    </location>
</feature>
<keyword evidence="3" id="KW-1185">Reference proteome</keyword>
<organism evidence="2 3">
    <name type="scientific">Hermanssonia centrifuga</name>
    <dbReference type="NCBI Taxonomy" id="98765"/>
    <lineage>
        <taxon>Eukaryota</taxon>
        <taxon>Fungi</taxon>
        <taxon>Dikarya</taxon>
        <taxon>Basidiomycota</taxon>
        <taxon>Agaricomycotina</taxon>
        <taxon>Agaricomycetes</taxon>
        <taxon>Polyporales</taxon>
        <taxon>Meruliaceae</taxon>
        <taxon>Hermanssonia</taxon>
    </lineage>
</organism>
<accession>A0A2R6NRG4</accession>
<dbReference type="AlphaFoldDB" id="A0A2R6NRG4"/>
<dbReference type="STRING" id="98765.A0A2R6NRG4"/>
<feature type="region of interest" description="Disordered" evidence="1">
    <location>
        <begin position="39"/>
        <end position="130"/>
    </location>
</feature>